<dbReference type="EMBL" id="OV121133">
    <property type="protein sequence ID" value="CAH0549994.1"/>
    <property type="molecule type" value="Genomic_DNA"/>
</dbReference>
<dbReference type="PROSITE" id="PS50294">
    <property type="entry name" value="WD_REPEATS_REGION"/>
    <property type="match status" value="1"/>
</dbReference>
<dbReference type="Gene3D" id="2.130.10.10">
    <property type="entry name" value="YVTN repeat-like/Quinoprotein amine dehydrogenase"/>
    <property type="match status" value="1"/>
</dbReference>
<dbReference type="InterPro" id="IPR001680">
    <property type="entry name" value="WD40_rpt"/>
</dbReference>
<dbReference type="Proteomes" id="UP001154078">
    <property type="component" value="Chromosome 2"/>
</dbReference>
<dbReference type="AlphaFoldDB" id="A0A9P0FEJ1"/>
<evidence type="ECO:0000256" key="4">
    <source>
        <dbReference type="PROSITE-ProRule" id="PRU00221"/>
    </source>
</evidence>
<reference evidence="5" key="1">
    <citation type="submission" date="2021-12" db="EMBL/GenBank/DDBJ databases">
        <authorList>
            <person name="King R."/>
        </authorList>
    </citation>
    <scope>NUCLEOTIDE SEQUENCE</scope>
</reference>
<dbReference type="PANTHER" id="PTHR22889:SF0">
    <property type="entry name" value="WD REPEAT-CONTAINING PROTEIN 89"/>
    <property type="match status" value="1"/>
</dbReference>
<dbReference type="SUPFAM" id="SSF50978">
    <property type="entry name" value="WD40 repeat-like"/>
    <property type="match status" value="1"/>
</dbReference>
<evidence type="ECO:0000256" key="3">
    <source>
        <dbReference type="ARBA" id="ARBA00022737"/>
    </source>
</evidence>
<gene>
    <name evidence="5" type="ORF">MELIAE_LOCUS2920</name>
</gene>
<keyword evidence="3" id="KW-0677">Repeat</keyword>
<dbReference type="OrthoDB" id="25131at2759"/>
<name>A0A9P0FEJ1_BRAAE</name>
<evidence type="ECO:0000313" key="6">
    <source>
        <dbReference type="Proteomes" id="UP001154078"/>
    </source>
</evidence>
<dbReference type="SMART" id="SM00320">
    <property type="entry name" value="WD40"/>
    <property type="match status" value="5"/>
</dbReference>
<dbReference type="PROSITE" id="PS50082">
    <property type="entry name" value="WD_REPEATS_2"/>
    <property type="match status" value="1"/>
</dbReference>
<accession>A0A9P0FEJ1</accession>
<protein>
    <recommendedName>
        <fullName evidence="1">WD repeat-containing protein 89</fullName>
    </recommendedName>
</protein>
<evidence type="ECO:0000256" key="1">
    <source>
        <dbReference type="ARBA" id="ARBA00021125"/>
    </source>
</evidence>
<evidence type="ECO:0000313" key="5">
    <source>
        <dbReference type="EMBL" id="CAH0549994.1"/>
    </source>
</evidence>
<evidence type="ECO:0000256" key="2">
    <source>
        <dbReference type="ARBA" id="ARBA00022574"/>
    </source>
</evidence>
<sequence length="370" mass="41325">MSIIKMKELELENDISDEEGSCSDEDLCDTNEISREFSNSKLLFEENFGKNKYLMQLSSTNDNNPNIGVGLSDNSFHVFNLNSQLAKNCTLGGITGSIVDCQFSQDNNNLIYTCSNDGNIKLFDIRTPKAAVKNFVDSTCAEGNNKTFNCFDISPNGKLLSAGCDLFEGDAFLLFWDVRSKNLLGGYWESHTDDITQVKFHQNDSNKLISGSTDGLINIYDLSQTNEDDALIDSMNTESSIEKLTWYSENKDDYIGCCTHTADVQIWKLDDAEPSHHIKRSQIAQDIKRKSENYVYTVNTHQTEKSLLILTGSNAHDGECLRALQFCKNKVGPAFCFIDNTQRVKSSSYVKNAKVLLTGGEKGVLSAWKC</sequence>
<keyword evidence="2 4" id="KW-0853">WD repeat</keyword>
<organism evidence="5 6">
    <name type="scientific">Brassicogethes aeneus</name>
    <name type="common">Rape pollen beetle</name>
    <name type="synonym">Meligethes aeneus</name>
    <dbReference type="NCBI Taxonomy" id="1431903"/>
    <lineage>
        <taxon>Eukaryota</taxon>
        <taxon>Metazoa</taxon>
        <taxon>Ecdysozoa</taxon>
        <taxon>Arthropoda</taxon>
        <taxon>Hexapoda</taxon>
        <taxon>Insecta</taxon>
        <taxon>Pterygota</taxon>
        <taxon>Neoptera</taxon>
        <taxon>Endopterygota</taxon>
        <taxon>Coleoptera</taxon>
        <taxon>Polyphaga</taxon>
        <taxon>Cucujiformia</taxon>
        <taxon>Nitidulidae</taxon>
        <taxon>Meligethinae</taxon>
        <taxon>Brassicogethes</taxon>
    </lineage>
</organism>
<keyword evidence="6" id="KW-1185">Reference proteome</keyword>
<dbReference type="InterPro" id="IPR036322">
    <property type="entry name" value="WD40_repeat_dom_sf"/>
</dbReference>
<dbReference type="PANTHER" id="PTHR22889">
    <property type="entry name" value="WD REPEAT-CONTAINING PROTEIN 89"/>
    <property type="match status" value="1"/>
</dbReference>
<dbReference type="Pfam" id="PF00400">
    <property type="entry name" value="WD40"/>
    <property type="match status" value="2"/>
</dbReference>
<dbReference type="InterPro" id="IPR039328">
    <property type="entry name" value="WDR89"/>
</dbReference>
<feature type="repeat" description="WD" evidence="4">
    <location>
        <begin position="188"/>
        <end position="230"/>
    </location>
</feature>
<proteinExistence type="predicted"/>
<dbReference type="InterPro" id="IPR015943">
    <property type="entry name" value="WD40/YVTN_repeat-like_dom_sf"/>
</dbReference>